<protein>
    <recommendedName>
        <fullName evidence="10">Glycerol-3-phosphate acyltransferase</fullName>
    </recommendedName>
    <alternativeName>
        <fullName evidence="10">Acyl-PO4 G3P acyltransferase</fullName>
    </alternativeName>
    <alternativeName>
        <fullName evidence="10">Acyl-phosphate--glycerol-3-phosphate acyltransferase</fullName>
    </alternativeName>
    <alternativeName>
        <fullName evidence="10">G3P acyltransferase</fullName>
        <shortName evidence="10">GPAT</shortName>
        <ecNumber evidence="10">2.3.1.275</ecNumber>
    </alternativeName>
    <alternativeName>
        <fullName evidence="10">Lysophosphatidic acid synthase</fullName>
        <shortName evidence="10">LPA synthase</shortName>
    </alternativeName>
</protein>
<evidence type="ECO:0000256" key="6">
    <source>
        <dbReference type="ARBA" id="ARBA00023098"/>
    </source>
</evidence>
<keyword evidence="1 10" id="KW-1003">Cell membrane</keyword>
<feature type="transmembrane region" description="Helical" evidence="10">
    <location>
        <begin position="7"/>
        <end position="26"/>
    </location>
</feature>
<feature type="transmembrane region" description="Helical" evidence="10">
    <location>
        <begin position="76"/>
        <end position="97"/>
    </location>
</feature>
<name>A0A6J4JHT7_9CHLR</name>
<evidence type="ECO:0000256" key="3">
    <source>
        <dbReference type="ARBA" id="ARBA00022679"/>
    </source>
</evidence>
<dbReference type="GO" id="GO:0005886">
    <property type="term" value="C:plasma membrane"/>
    <property type="evidence" value="ECO:0007669"/>
    <property type="project" value="UniProtKB-SubCell"/>
</dbReference>
<keyword evidence="11" id="KW-0012">Acyltransferase</keyword>
<proteinExistence type="inferred from homology"/>
<evidence type="ECO:0000256" key="1">
    <source>
        <dbReference type="ARBA" id="ARBA00022475"/>
    </source>
</evidence>
<comment type="subcellular location">
    <subcellularLocation>
        <location evidence="10">Cell membrane</location>
        <topology evidence="10">Multi-pass membrane protein</topology>
    </subcellularLocation>
</comment>
<dbReference type="PANTHER" id="PTHR30309:SF0">
    <property type="entry name" value="GLYCEROL-3-PHOSPHATE ACYLTRANSFERASE-RELATED"/>
    <property type="match status" value="1"/>
</dbReference>
<keyword evidence="6 10" id="KW-0443">Lipid metabolism</keyword>
<keyword evidence="8 10" id="KW-0594">Phospholipid biosynthesis</keyword>
<comment type="pathway">
    <text evidence="10">Lipid metabolism; phospholipid metabolism.</text>
</comment>
<evidence type="ECO:0000256" key="9">
    <source>
        <dbReference type="ARBA" id="ARBA00023264"/>
    </source>
</evidence>
<reference evidence="11" key="1">
    <citation type="submission" date="2020-02" db="EMBL/GenBank/DDBJ databases">
        <authorList>
            <person name="Meier V. D."/>
        </authorList>
    </citation>
    <scope>NUCLEOTIDE SEQUENCE</scope>
    <source>
        <strain evidence="11">AVDCRST_MAG93</strain>
    </source>
</reference>
<comment type="function">
    <text evidence="10">Catalyzes the transfer of an acyl group from acyl-phosphate (acyl-PO(4)) to glycerol-3-phosphate (G3P) to form lysophosphatidic acid (LPA). This enzyme utilizes acyl-phosphate as fatty acyl donor, but not acyl-CoA or acyl-ACP.</text>
</comment>
<evidence type="ECO:0000256" key="7">
    <source>
        <dbReference type="ARBA" id="ARBA00023136"/>
    </source>
</evidence>
<evidence type="ECO:0000256" key="8">
    <source>
        <dbReference type="ARBA" id="ARBA00023209"/>
    </source>
</evidence>
<accession>A0A6J4JHT7</accession>
<dbReference type="EC" id="2.3.1.275" evidence="10"/>
<gene>
    <name evidence="10" type="primary">plsY</name>
    <name evidence="11" type="ORF">AVDCRST_MAG93-3092</name>
</gene>
<dbReference type="NCBIfam" id="TIGR00023">
    <property type="entry name" value="glycerol-3-phosphate 1-O-acyltransferase PlsY"/>
    <property type="match status" value="1"/>
</dbReference>
<evidence type="ECO:0000256" key="5">
    <source>
        <dbReference type="ARBA" id="ARBA00022989"/>
    </source>
</evidence>
<feature type="transmembrane region" description="Helical" evidence="10">
    <location>
        <begin position="169"/>
        <end position="188"/>
    </location>
</feature>
<comment type="similarity">
    <text evidence="10">Belongs to the PlsY family.</text>
</comment>
<dbReference type="UniPathway" id="UPA00085"/>
<comment type="catalytic activity">
    <reaction evidence="10">
        <text>an acyl phosphate + sn-glycerol 3-phosphate = a 1-acyl-sn-glycero-3-phosphate + phosphate</text>
        <dbReference type="Rhea" id="RHEA:34075"/>
        <dbReference type="ChEBI" id="CHEBI:43474"/>
        <dbReference type="ChEBI" id="CHEBI:57597"/>
        <dbReference type="ChEBI" id="CHEBI:57970"/>
        <dbReference type="ChEBI" id="CHEBI:59918"/>
        <dbReference type="EC" id="2.3.1.275"/>
    </reaction>
</comment>
<dbReference type="HAMAP" id="MF_01043">
    <property type="entry name" value="PlsY"/>
    <property type="match status" value="1"/>
</dbReference>
<dbReference type="EMBL" id="CADCTR010001059">
    <property type="protein sequence ID" value="CAA9279437.1"/>
    <property type="molecule type" value="Genomic_DNA"/>
</dbReference>
<evidence type="ECO:0000256" key="2">
    <source>
        <dbReference type="ARBA" id="ARBA00022516"/>
    </source>
</evidence>
<evidence type="ECO:0000256" key="10">
    <source>
        <dbReference type="HAMAP-Rule" id="MF_01043"/>
    </source>
</evidence>
<evidence type="ECO:0000256" key="4">
    <source>
        <dbReference type="ARBA" id="ARBA00022692"/>
    </source>
</evidence>
<keyword evidence="3 10" id="KW-0808">Transferase</keyword>
<dbReference type="AlphaFoldDB" id="A0A6J4JHT7"/>
<dbReference type="SMART" id="SM01207">
    <property type="entry name" value="G3P_acyltransf"/>
    <property type="match status" value="1"/>
</dbReference>
<comment type="subunit">
    <text evidence="10">Probably interacts with PlsX.</text>
</comment>
<organism evidence="11">
    <name type="scientific">uncultured Chloroflexia bacterium</name>
    <dbReference type="NCBI Taxonomy" id="1672391"/>
    <lineage>
        <taxon>Bacteria</taxon>
        <taxon>Bacillati</taxon>
        <taxon>Chloroflexota</taxon>
        <taxon>Chloroflexia</taxon>
        <taxon>environmental samples</taxon>
    </lineage>
</organism>
<dbReference type="GO" id="GO:0008654">
    <property type="term" value="P:phospholipid biosynthetic process"/>
    <property type="evidence" value="ECO:0007669"/>
    <property type="project" value="UniProtKB-UniRule"/>
</dbReference>
<dbReference type="InterPro" id="IPR003811">
    <property type="entry name" value="G3P_acylTferase_PlsY"/>
</dbReference>
<keyword evidence="2 10" id="KW-0444">Lipid biosynthesis</keyword>
<sequence length="204" mass="22018">MAWHTMALLLVLGYIIGSIPFSYLVARTRGVDLRTIGSGNTGASNVWRSLGFGYFVVALILDIVKGAVPTWVAYRVLNGTPTLAIAVGLAAILGHVYPIFMRFRGGKAVATSGGVMFAFSPVLLIASALIWSIIYKISGYPSVASLLGFVILGILATTMSFMGSLAPEFVAFIWVMVVVVFYLHRANIERLLSGTENRIDRKAK</sequence>
<keyword evidence="7 10" id="KW-0472">Membrane</keyword>
<feature type="transmembrane region" description="Helical" evidence="10">
    <location>
        <begin position="143"/>
        <end position="163"/>
    </location>
</feature>
<keyword evidence="9 10" id="KW-1208">Phospholipid metabolism</keyword>
<evidence type="ECO:0000313" key="11">
    <source>
        <dbReference type="EMBL" id="CAA9279437.1"/>
    </source>
</evidence>
<keyword evidence="4 10" id="KW-0812">Transmembrane</keyword>
<dbReference type="Pfam" id="PF02660">
    <property type="entry name" value="G3P_acyltransf"/>
    <property type="match status" value="1"/>
</dbReference>
<feature type="transmembrane region" description="Helical" evidence="10">
    <location>
        <begin position="46"/>
        <end position="64"/>
    </location>
</feature>
<feature type="transmembrane region" description="Helical" evidence="10">
    <location>
        <begin position="109"/>
        <end position="131"/>
    </location>
</feature>
<dbReference type="PANTHER" id="PTHR30309">
    <property type="entry name" value="INNER MEMBRANE PROTEIN YGIH"/>
    <property type="match status" value="1"/>
</dbReference>
<keyword evidence="5 10" id="KW-1133">Transmembrane helix</keyword>
<dbReference type="GO" id="GO:0043772">
    <property type="term" value="F:acyl-phosphate glycerol-3-phosphate acyltransferase activity"/>
    <property type="evidence" value="ECO:0007669"/>
    <property type="project" value="UniProtKB-UniRule"/>
</dbReference>